<accession>A0A1S2XIH8</accession>
<organism evidence="5 6">
    <name type="scientific">Cicer arietinum</name>
    <name type="common">Chickpea</name>
    <name type="synonym">Garbanzo</name>
    <dbReference type="NCBI Taxonomy" id="3827"/>
    <lineage>
        <taxon>Eukaryota</taxon>
        <taxon>Viridiplantae</taxon>
        <taxon>Streptophyta</taxon>
        <taxon>Embryophyta</taxon>
        <taxon>Tracheophyta</taxon>
        <taxon>Spermatophyta</taxon>
        <taxon>Magnoliopsida</taxon>
        <taxon>eudicotyledons</taxon>
        <taxon>Gunneridae</taxon>
        <taxon>Pentapetalae</taxon>
        <taxon>rosids</taxon>
        <taxon>fabids</taxon>
        <taxon>Fabales</taxon>
        <taxon>Fabaceae</taxon>
        <taxon>Papilionoideae</taxon>
        <taxon>50 kb inversion clade</taxon>
        <taxon>NPAAA clade</taxon>
        <taxon>Hologalegina</taxon>
        <taxon>IRL clade</taxon>
        <taxon>Cicereae</taxon>
        <taxon>Cicer</taxon>
    </lineage>
</organism>
<dbReference type="RefSeq" id="XP_004489054.1">
    <property type="nucleotide sequence ID" value="XM_004488997.3"/>
</dbReference>
<feature type="compositionally biased region" description="Polar residues" evidence="4">
    <location>
        <begin position="245"/>
        <end position="256"/>
    </location>
</feature>
<dbReference type="OrthoDB" id="1926221at2759"/>
<evidence type="ECO:0000256" key="3">
    <source>
        <dbReference type="ARBA" id="ARBA00023163"/>
    </source>
</evidence>
<keyword evidence="3" id="KW-0804">Transcription</keyword>
<keyword evidence="1" id="KW-0678">Repressor</keyword>
<dbReference type="PANTHER" id="PTHR33388">
    <property type="entry name" value="OS01G0212500 PROTEIN"/>
    <property type="match status" value="1"/>
</dbReference>
<reference evidence="6" key="2">
    <citation type="submission" date="2025-08" db="UniProtKB">
        <authorList>
            <consortium name="RefSeq"/>
        </authorList>
    </citation>
    <scope>IDENTIFICATION</scope>
    <source>
        <tissue evidence="6">Etiolated seedlings</tissue>
    </source>
</reference>
<evidence type="ECO:0000313" key="6">
    <source>
        <dbReference type="RefSeq" id="XP_004489054.1"/>
    </source>
</evidence>
<sequence length="444" mass="49146">MEDDTRMAKEQEDNQSRNNCMNGRSSSKKSKQKKVPQRGLGVAQLEKILEEQHMKDGVVNLPSQNSISSSSTSISSPTISSFLPLPINNFNHSTSSSSTSISNYLPLPVNNFNPMNQNSSTTLLPCVPSLGEFRSSMSLQQHMDGKVPSTVSLNKNNGVFEAGNWSNVPVPKLWNTHHELDFEKENFGIEKGLPFLPSLPFESNPIWPVPNWVQRTPQFHHQPSPQVVNNSSGNSSTSVPHLSTEPPSNQNSSSNMLAARPTEKMMTDVKRSYPFSLEFSQAPALNYIMPPYAEISTNPRTSCESESGFHFDAANSTSRESQSCSASNSYPNSKKRNKGIKDLDGNFLTLATPSPISCPPSQLNSSKPLAFNNQECPELESPHQVKEKTEDQHPTPQGYRVFKQQKQPLYSFIPAAKETQIGQTTSRIQNGHEVGEIIDLNLKL</sequence>
<evidence type="ECO:0000313" key="5">
    <source>
        <dbReference type="Proteomes" id="UP000087171"/>
    </source>
</evidence>
<evidence type="ECO:0000256" key="4">
    <source>
        <dbReference type="SAM" id="MobiDB-lite"/>
    </source>
</evidence>
<name>A0A1S2XIH8_CICAR</name>
<evidence type="ECO:0000256" key="2">
    <source>
        <dbReference type="ARBA" id="ARBA00023015"/>
    </source>
</evidence>
<dbReference type="eggNOG" id="ENOG502QSN2">
    <property type="taxonomic scope" value="Eukaryota"/>
</dbReference>
<dbReference type="PANTHER" id="PTHR33388:SF1">
    <property type="entry name" value="PROTEIN SPEAR2"/>
    <property type="match status" value="1"/>
</dbReference>
<feature type="compositionally biased region" description="Basic and acidic residues" evidence="4">
    <location>
        <begin position="1"/>
        <end position="15"/>
    </location>
</feature>
<dbReference type="AlphaFoldDB" id="A0A1S2XIH8"/>
<dbReference type="PaxDb" id="3827-XP_004489054.1"/>
<feature type="compositionally biased region" description="Basic residues" evidence="4">
    <location>
        <begin position="26"/>
        <end position="36"/>
    </location>
</feature>
<protein>
    <submittedName>
        <fullName evidence="6">Uncharacterized protein LOC101504963 isoform X1</fullName>
    </submittedName>
</protein>
<reference evidence="5" key="1">
    <citation type="journal article" date="2013" name="Nat. Biotechnol.">
        <title>Draft genome sequence of chickpea (Cicer arietinum) provides a resource for trait improvement.</title>
        <authorList>
            <person name="Varshney R.K."/>
            <person name="Song C."/>
            <person name="Saxena R.K."/>
            <person name="Azam S."/>
            <person name="Yu S."/>
            <person name="Sharpe A.G."/>
            <person name="Cannon S."/>
            <person name="Baek J."/>
            <person name="Rosen B.D."/>
            <person name="Tar'an B."/>
            <person name="Millan T."/>
            <person name="Zhang X."/>
            <person name="Ramsay L.D."/>
            <person name="Iwata A."/>
            <person name="Wang Y."/>
            <person name="Nelson W."/>
            <person name="Farmer A.D."/>
            <person name="Gaur P.M."/>
            <person name="Soderlund C."/>
            <person name="Penmetsa R.V."/>
            <person name="Xu C."/>
            <person name="Bharti A.K."/>
            <person name="He W."/>
            <person name="Winter P."/>
            <person name="Zhao S."/>
            <person name="Hane J.K."/>
            <person name="Carrasquilla-Garcia N."/>
            <person name="Condie J.A."/>
            <person name="Upadhyaya H.D."/>
            <person name="Luo M.C."/>
            <person name="Thudi M."/>
            <person name="Gowda C.L."/>
            <person name="Singh N.P."/>
            <person name="Lichtenzveig J."/>
            <person name="Gali K.K."/>
            <person name="Rubio J."/>
            <person name="Nadarajan N."/>
            <person name="Dolezel J."/>
            <person name="Bansal K.C."/>
            <person name="Xu X."/>
            <person name="Edwards D."/>
            <person name="Zhang G."/>
            <person name="Kahl G."/>
            <person name="Gil J."/>
            <person name="Singh K.B."/>
            <person name="Datta S.K."/>
            <person name="Jackson S.A."/>
            <person name="Wang J."/>
            <person name="Cook D.R."/>
        </authorList>
    </citation>
    <scope>NUCLEOTIDE SEQUENCE [LARGE SCALE GENOMIC DNA]</scope>
    <source>
        <strain evidence="5">cv. CDC Frontier</strain>
    </source>
</reference>
<feature type="compositionally biased region" description="Polar residues" evidence="4">
    <location>
        <begin position="314"/>
        <end position="332"/>
    </location>
</feature>
<dbReference type="GeneID" id="101504963"/>
<feature type="region of interest" description="Disordered" evidence="4">
    <location>
        <begin position="313"/>
        <end position="340"/>
    </location>
</feature>
<feature type="region of interest" description="Disordered" evidence="4">
    <location>
        <begin position="217"/>
        <end position="256"/>
    </location>
</feature>
<dbReference type="KEGG" id="cam:101504963"/>
<dbReference type="Proteomes" id="UP000087171">
    <property type="component" value="Chromosome Ca1"/>
</dbReference>
<feature type="region of interest" description="Disordered" evidence="4">
    <location>
        <begin position="1"/>
        <end position="41"/>
    </location>
</feature>
<dbReference type="InterPro" id="IPR040356">
    <property type="entry name" value="SPEAR"/>
</dbReference>
<dbReference type="GO" id="GO:0003700">
    <property type="term" value="F:DNA-binding transcription factor activity"/>
    <property type="evidence" value="ECO:0007669"/>
    <property type="project" value="InterPro"/>
</dbReference>
<evidence type="ECO:0000256" key="1">
    <source>
        <dbReference type="ARBA" id="ARBA00022491"/>
    </source>
</evidence>
<proteinExistence type="predicted"/>
<keyword evidence="2" id="KW-0805">Transcription regulation</keyword>
<gene>
    <name evidence="6" type="primary">LOC101504963</name>
</gene>
<keyword evidence="5" id="KW-1185">Reference proteome</keyword>
<feature type="compositionally biased region" description="Low complexity" evidence="4">
    <location>
        <begin position="223"/>
        <end position="240"/>
    </location>
</feature>